<protein>
    <recommendedName>
        <fullName evidence="1">Regulator of ribonuclease activity B domain-containing protein</fullName>
    </recommendedName>
</protein>
<dbReference type="InterPro" id="IPR036701">
    <property type="entry name" value="RraB-like_sf"/>
</dbReference>
<accession>F2AT95</accession>
<dbReference type="Proteomes" id="UP000006222">
    <property type="component" value="Unassembled WGS sequence"/>
</dbReference>
<dbReference type="InterPro" id="IPR009671">
    <property type="entry name" value="RraB_dom"/>
</dbReference>
<name>F2AT95_RHOBT</name>
<evidence type="ECO:0000259" key="1">
    <source>
        <dbReference type="Pfam" id="PF06877"/>
    </source>
</evidence>
<comment type="caution">
    <text evidence="2">The sequence shown here is derived from an EMBL/GenBank/DDBJ whole genome shotgun (WGS) entry which is preliminary data.</text>
</comment>
<dbReference type="Pfam" id="PF06877">
    <property type="entry name" value="RraB"/>
    <property type="match status" value="1"/>
</dbReference>
<dbReference type="SUPFAM" id="SSF89946">
    <property type="entry name" value="Hypothetical protein VC0424"/>
    <property type="match status" value="1"/>
</dbReference>
<dbReference type="Gene3D" id="3.30.70.970">
    <property type="entry name" value="RraB-like"/>
    <property type="match status" value="1"/>
</dbReference>
<sequence>MSIVELLLDTARADTELLIANDEHGDQFTVPRTVDFLLIADTAETADTVASFITDNRYAECRIDETDDGKFRILAQLEMPITQNVACAVSGLFACVSKIFNVEYDGWGCEIRTAPSGG</sequence>
<proteinExistence type="predicted"/>
<gene>
    <name evidence="2" type="ORF">RBWH47_03203</name>
</gene>
<dbReference type="EMBL" id="AFAR01000161">
    <property type="protein sequence ID" value="EGF27117.1"/>
    <property type="molecule type" value="Genomic_DNA"/>
</dbReference>
<dbReference type="AlphaFoldDB" id="F2AT95"/>
<reference evidence="2 3" key="1">
    <citation type="journal article" date="2013" name="Mar. Genomics">
        <title>Expression of sulfatases in Rhodopirellula baltica and the diversity of sulfatases in the genus Rhodopirellula.</title>
        <authorList>
            <person name="Wegner C.E."/>
            <person name="Richter-Heitmann T."/>
            <person name="Klindworth A."/>
            <person name="Klockow C."/>
            <person name="Richter M."/>
            <person name="Achstetter T."/>
            <person name="Glockner F.O."/>
            <person name="Harder J."/>
        </authorList>
    </citation>
    <scope>NUCLEOTIDE SEQUENCE [LARGE SCALE GENOMIC DNA]</scope>
    <source>
        <strain evidence="2 3">WH47</strain>
    </source>
</reference>
<organism evidence="2 3">
    <name type="scientific">Rhodopirellula baltica WH47</name>
    <dbReference type="NCBI Taxonomy" id="991778"/>
    <lineage>
        <taxon>Bacteria</taxon>
        <taxon>Pseudomonadati</taxon>
        <taxon>Planctomycetota</taxon>
        <taxon>Planctomycetia</taxon>
        <taxon>Pirellulales</taxon>
        <taxon>Pirellulaceae</taxon>
        <taxon>Rhodopirellula</taxon>
    </lineage>
</organism>
<dbReference type="PATRIC" id="fig|991778.3.peg.3120"/>
<evidence type="ECO:0000313" key="2">
    <source>
        <dbReference type="EMBL" id="EGF27117.1"/>
    </source>
</evidence>
<dbReference type="RefSeq" id="WP_007326856.1">
    <property type="nucleotide sequence ID" value="NZ_AFAR01000161.1"/>
</dbReference>
<feature type="domain" description="Regulator of ribonuclease activity B" evidence="1">
    <location>
        <begin position="13"/>
        <end position="109"/>
    </location>
</feature>
<evidence type="ECO:0000313" key="3">
    <source>
        <dbReference type="Proteomes" id="UP000006222"/>
    </source>
</evidence>